<dbReference type="GO" id="GO:0061665">
    <property type="term" value="F:SUMO ligase activity"/>
    <property type="evidence" value="ECO:0007669"/>
    <property type="project" value="TreeGrafter"/>
</dbReference>
<dbReference type="EMBL" id="WIXP02000010">
    <property type="protein sequence ID" value="KAF6204060.1"/>
    <property type="molecule type" value="Genomic_DNA"/>
</dbReference>
<keyword evidence="7" id="KW-0862">Zinc</keyword>
<sequence length="348" mass="38684">MVAVGTLRSSVFKALISTLLIGKSPRVMSRSSVKESSFAIPELLQDPLVKGNFLKLSTALITGINYDFVSHLVPVTLLSQQSGSYDFKIKLEVGEANILGNGREKVIRDDGSEHIHYNFRVLIRMCKLVEGKAKIDCFPSNMSVRVNGVFYMRNDSEPAGPIDITTHMKLSPHVENVVIVDQPNPLGLFVVAIILVKARNCSSLVKHLIQNRTRPANVTKEKIQAYHEGLHGCDVAVTSTEFSLTCPLSRKRFVVPAQGENCNHLGCFDLHVYLKLNAHTRRWLCPVCNTKVLPTQLIVEGYWMEVLGQLEPHTNVVYLDSKGSWSPKKSDPIVGRAEEVTVPSIELE</sequence>
<dbReference type="GO" id="GO:0000785">
    <property type="term" value="C:chromatin"/>
    <property type="evidence" value="ECO:0007669"/>
    <property type="project" value="TreeGrafter"/>
</dbReference>
<keyword evidence="11" id="KW-1185">Reference proteome</keyword>
<dbReference type="GO" id="GO:0016925">
    <property type="term" value="P:protein sumoylation"/>
    <property type="evidence" value="ECO:0007669"/>
    <property type="project" value="TreeGrafter"/>
</dbReference>
<dbReference type="PANTHER" id="PTHR10782">
    <property type="entry name" value="ZINC FINGER MIZ DOMAIN-CONTAINING PROTEIN"/>
    <property type="match status" value="1"/>
</dbReference>
<comment type="similarity">
    <text evidence="2">Belongs to the PIAS family.</text>
</comment>
<dbReference type="Proteomes" id="UP000466442">
    <property type="component" value="Unassembled WGS sequence"/>
</dbReference>
<accession>A0A8S9X4N4</accession>
<dbReference type="InterPro" id="IPR023321">
    <property type="entry name" value="PINIT"/>
</dbReference>
<keyword evidence="5 8" id="KW-0863">Zinc-finger</keyword>
<comment type="pathway">
    <text evidence="1">Protein modification; protein sumoylation.</text>
</comment>
<evidence type="ECO:0000313" key="10">
    <source>
        <dbReference type="EMBL" id="KAF6204060.1"/>
    </source>
</evidence>
<dbReference type="Pfam" id="PF14324">
    <property type="entry name" value="PINIT"/>
    <property type="match status" value="1"/>
</dbReference>
<dbReference type="PROSITE" id="PS51044">
    <property type="entry name" value="ZF_SP_RING"/>
    <property type="match status" value="1"/>
</dbReference>
<comment type="caution">
    <text evidence="10">The sequence shown here is derived from an EMBL/GenBank/DDBJ whole genome shotgun (WGS) entry which is preliminary data.</text>
</comment>
<evidence type="ECO:0000256" key="8">
    <source>
        <dbReference type="PROSITE-ProRule" id="PRU00452"/>
    </source>
</evidence>
<name>A0A8S9X4N4_APOLU</name>
<proteinExistence type="inferred from homology"/>
<evidence type="ECO:0000259" key="9">
    <source>
        <dbReference type="PROSITE" id="PS51044"/>
    </source>
</evidence>
<evidence type="ECO:0000256" key="3">
    <source>
        <dbReference type="ARBA" id="ARBA00022679"/>
    </source>
</evidence>
<dbReference type="GO" id="GO:0008270">
    <property type="term" value="F:zinc ion binding"/>
    <property type="evidence" value="ECO:0007669"/>
    <property type="project" value="UniProtKB-KW"/>
</dbReference>
<evidence type="ECO:0000256" key="4">
    <source>
        <dbReference type="ARBA" id="ARBA00022723"/>
    </source>
</evidence>
<keyword evidence="4" id="KW-0479">Metal-binding</keyword>
<feature type="domain" description="SP-RING-type" evidence="9">
    <location>
        <begin position="231"/>
        <end position="312"/>
    </location>
</feature>
<dbReference type="OrthoDB" id="10263264at2759"/>
<dbReference type="Gene3D" id="2.60.120.780">
    <property type="entry name" value="PINIT domain"/>
    <property type="match status" value="1"/>
</dbReference>
<reference evidence="10" key="1">
    <citation type="journal article" date="2021" name="Mol. Ecol. Resour.">
        <title>Apolygus lucorum genome provides insights into omnivorousness and mesophyll feeding.</title>
        <authorList>
            <person name="Liu Y."/>
            <person name="Liu H."/>
            <person name="Wang H."/>
            <person name="Huang T."/>
            <person name="Liu B."/>
            <person name="Yang B."/>
            <person name="Yin L."/>
            <person name="Li B."/>
            <person name="Zhang Y."/>
            <person name="Zhang S."/>
            <person name="Jiang F."/>
            <person name="Zhang X."/>
            <person name="Ren Y."/>
            <person name="Wang B."/>
            <person name="Wang S."/>
            <person name="Lu Y."/>
            <person name="Wu K."/>
            <person name="Fan W."/>
            <person name="Wang G."/>
        </authorList>
    </citation>
    <scope>NUCLEOTIDE SEQUENCE</scope>
    <source>
        <strain evidence="10">12Hb</strain>
    </source>
</reference>
<dbReference type="CDD" id="cd16650">
    <property type="entry name" value="SP-RING_PIAS-like"/>
    <property type="match status" value="1"/>
</dbReference>
<gene>
    <name evidence="10" type="ORF">GE061_002400</name>
</gene>
<evidence type="ECO:0000256" key="5">
    <source>
        <dbReference type="ARBA" id="ARBA00022771"/>
    </source>
</evidence>
<dbReference type="Pfam" id="PF02891">
    <property type="entry name" value="zf-MIZ"/>
    <property type="match status" value="1"/>
</dbReference>
<dbReference type="PANTHER" id="PTHR10782:SF94">
    <property type="entry name" value="SUPPRESSOR OF VARIEGATION 2-10, ISOFORM I"/>
    <property type="match status" value="1"/>
</dbReference>
<dbReference type="Gene3D" id="3.30.40.10">
    <property type="entry name" value="Zinc/RING finger domain, C3HC4 (zinc finger)"/>
    <property type="match status" value="1"/>
</dbReference>
<keyword evidence="6" id="KW-0833">Ubl conjugation pathway</keyword>
<dbReference type="GO" id="GO:0003712">
    <property type="term" value="F:transcription coregulator activity"/>
    <property type="evidence" value="ECO:0007669"/>
    <property type="project" value="TreeGrafter"/>
</dbReference>
<dbReference type="InterPro" id="IPR013083">
    <property type="entry name" value="Znf_RING/FYVE/PHD"/>
</dbReference>
<evidence type="ECO:0000256" key="2">
    <source>
        <dbReference type="ARBA" id="ARBA00005383"/>
    </source>
</evidence>
<evidence type="ECO:0000256" key="1">
    <source>
        <dbReference type="ARBA" id="ARBA00004718"/>
    </source>
</evidence>
<keyword evidence="3" id="KW-0808">Transferase</keyword>
<protein>
    <recommendedName>
        <fullName evidence="9">SP-RING-type domain-containing protein</fullName>
    </recommendedName>
</protein>
<evidence type="ECO:0000256" key="7">
    <source>
        <dbReference type="ARBA" id="ARBA00022833"/>
    </source>
</evidence>
<dbReference type="InterPro" id="IPR038654">
    <property type="entry name" value="PINIT_sf"/>
</dbReference>
<evidence type="ECO:0000313" key="11">
    <source>
        <dbReference type="Proteomes" id="UP000466442"/>
    </source>
</evidence>
<evidence type="ECO:0000256" key="6">
    <source>
        <dbReference type="ARBA" id="ARBA00022786"/>
    </source>
</evidence>
<organism evidence="10 11">
    <name type="scientific">Apolygus lucorum</name>
    <name type="common">Small green plant bug</name>
    <name type="synonym">Lygocoris lucorum</name>
    <dbReference type="NCBI Taxonomy" id="248454"/>
    <lineage>
        <taxon>Eukaryota</taxon>
        <taxon>Metazoa</taxon>
        <taxon>Ecdysozoa</taxon>
        <taxon>Arthropoda</taxon>
        <taxon>Hexapoda</taxon>
        <taxon>Insecta</taxon>
        <taxon>Pterygota</taxon>
        <taxon>Neoptera</taxon>
        <taxon>Paraneoptera</taxon>
        <taxon>Hemiptera</taxon>
        <taxon>Heteroptera</taxon>
        <taxon>Panheteroptera</taxon>
        <taxon>Cimicomorpha</taxon>
        <taxon>Miridae</taxon>
        <taxon>Mirini</taxon>
        <taxon>Apolygus</taxon>
    </lineage>
</organism>
<dbReference type="InterPro" id="IPR004181">
    <property type="entry name" value="Znf_MIZ"/>
</dbReference>
<dbReference type="AlphaFoldDB" id="A0A8S9X4N4"/>
<dbReference type="GO" id="GO:0006357">
    <property type="term" value="P:regulation of transcription by RNA polymerase II"/>
    <property type="evidence" value="ECO:0007669"/>
    <property type="project" value="TreeGrafter"/>
</dbReference>